<dbReference type="PANTHER" id="PTHR43156">
    <property type="entry name" value="STAGE II SPORULATION PROTEIN E-RELATED"/>
    <property type="match status" value="1"/>
</dbReference>
<sequence length="532" mass="58632">MSENEKPNPLVANIERWHFSPAIDPDGGAPGIMPHPKTQTRGAFKPGEVRRLLENSPGFLAVVRGDTLTFELVNRAFVDLVGARELIGKPAKQILSGLGLSFFDELERVYTTGQPAIGRGAPLTVQTESGVIERRYIDVVYQPITGDEGITEGVFLQGQDVTHQKRTEEWLRLALQGGRIAAWERDLTTDFVTWSDNARDLLGISSGPASMFARCVHPEDREIHREALRQALKDELPYDLTIRFQKPNGSMIWIAHRAEVQHGPEGFHKLAGITVDITEQVLADIKLRQREERYRRDLEAAASVQRSLLPRDGAAGNLRYRGFLQPSNFIGGDAFNVIEHDGRLSFFLIDVCGHGAAAALVSVAAHRSVSEAIIKDRGLPPEKIVERICQNWPDDLPYFTMIFGQIELATGTGSLIQAGHPHPLILRRGNGIIPLGTGGLPIGIDSTASYEPVPFALNVGDALLMYSDGITEAENPLGECFSEERLLTLLDQWRDRSSEALLKGLADQVLRWSSGTDVSDDISALLIEHVLL</sequence>
<dbReference type="EMBL" id="JAEQMY010000138">
    <property type="protein sequence ID" value="MBL0408027.1"/>
    <property type="molecule type" value="Genomic_DNA"/>
</dbReference>
<accession>A0A936ZIY0</accession>
<proteinExistence type="predicted"/>
<dbReference type="PROSITE" id="PS50113">
    <property type="entry name" value="PAC"/>
    <property type="match status" value="1"/>
</dbReference>
<dbReference type="SMART" id="SM00331">
    <property type="entry name" value="PP2C_SIG"/>
    <property type="match status" value="1"/>
</dbReference>
<evidence type="ECO:0000256" key="1">
    <source>
        <dbReference type="ARBA" id="ARBA00022801"/>
    </source>
</evidence>
<dbReference type="InterPro" id="IPR035965">
    <property type="entry name" value="PAS-like_dom_sf"/>
</dbReference>
<dbReference type="InterPro" id="IPR013655">
    <property type="entry name" value="PAS_fold_3"/>
</dbReference>
<dbReference type="Pfam" id="PF08447">
    <property type="entry name" value="PAS_3"/>
    <property type="match status" value="1"/>
</dbReference>
<dbReference type="Gene3D" id="3.30.450.20">
    <property type="entry name" value="PAS domain"/>
    <property type="match status" value="2"/>
</dbReference>
<dbReference type="InterPro" id="IPR000700">
    <property type="entry name" value="PAS-assoc_C"/>
</dbReference>
<dbReference type="Gene3D" id="2.10.70.100">
    <property type="match status" value="1"/>
</dbReference>
<gene>
    <name evidence="3" type="ORF">JKG68_29460</name>
</gene>
<dbReference type="Gene3D" id="3.60.40.10">
    <property type="entry name" value="PPM-type phosphatase domain"/>
    <property type="match status" value="1"/>
</dbReference>
<dbReference type="Pfam" id="PF07228">
    <property type="entry name" value="SpoIIE"/>
    <property type="match status" value="1"/>
</dbReference>
<dbReference type="CDD" id="cd00130">
    <property type="entry name" value="PAS"/>
    <property type="match status" value="1"/>
</dbReference>
<dbReference type="Pfam" id="PF08448">
    <property type="entry name" value="PAS_4"/>
    <property type="match status" value="1"/>
</dbReference>
<protein>
    <submittedName>
        <fullName evidence="3">SpoIIE family protein phosphatase</fullName>
    </submittedName>
</protein>
<dbReference type="InterPro" id="IPR036457">
    <property type="entry name" value="PPM-type-like_dom_sf"/>
</dbReference>
<keyword evidence="4" id="KW-1185">Reference proteome</keyword>
<feature type="domain" description="PAC" evidence="2">
    <location>
        <begin position="238"/>
        <end position="289"/>
    </location>
</feature>
<dbReference type="InterPro" id="IPR000014">
    <property type="entry name" value="PAS"/>
</dbReference>
<dbReference type="PANTHER" id="PTHR43156:SF2">
    <property type="entry name" value="STAGE II SPORULATION PROTEIN E"/>
    <property type="match status" value="1"/>
</dbReference>
<keyword evidence="1" id="KW-0378">Hydrolase</keyword>
<organism evidence="3 4">
    <name type="scientific">Microvirga aerilata</name>
    <dbReference type="NCBI Taxonomy" id="670292"/>
    <lineage>
        <taxon>Bacteria</taxon>
        <taxon>Pseudomonadati</taxon>
        <taxon>Pseudomonadota</taxon>
        <taxon>Alphaproteobacteria</taxon>
        <taxon>Hyphomicrobiales</taxon>
        <taxon>Methylobacteriaceae</taxon>
        <taxon>Microvirga</taxon>
    </lineage>
</organism>
<dbReference type="InterPro" id="IPR052016">
    <property type="entry name" value="Bact_Sigma-Reg"/>
</dbReference>
<evidence type="ECO:0000313" key="4">
    <source>
        <dbReference type="Proteomes" id="UP000605848"/>
    </source>
</evidence>
<reference evidence="3" key="1">
    <citation type="submission" date="2021-01" db="EMBL/GenBank/DDBJ databases">
        <title>Microvirga sp.</title>
        <authorList>
            <person name="Kim M.K."/>
        </authorList>
    </citation>
    <scope>NUCLEOTIDE SEQUENCE</scope>
    <source>
        <strain evidence="3">5420S-16</strain>
    </source>
</reference>
<dbReference type="AlphaFoldDB" id="A0A936ZIY0"/>
<dbReference type="InterPro" id="IPR001932">
    <property type="entry name" value="PPM-type_phosphatase-like_dom"/>
</dbReference>
<evidence type="ECO:0000259" key="2">
    <source>
        <dbReference type="PROSITE" id="PS50113"/>
    </source>
</evidence>
<dbReference type="RefSeq" id="WP_202065675.1">
    <property type="nucleotide sequence ID" value="NZ_JAEQMY010000138.1"/>
</dbReference>
<evidence type="ECO:0000313" key="3">
    <source>
        <dbReference type="EMBL" id="MBL0408027.1"/>
    </source>
</evidence>
<dbReference type="Proteomes" id="UP000605848">
    <property type="component" value="Unassembled WGS sequence"/>
</dbReference>
<comment type="caution">
    <text evidence="3">The sequence shown here is derived from an EMBL/GenBank/DDBJ whole genome shotgun (WGS) entry which is preliminary data.</text>
</comment>
<dbReference type="NCBIfam" id="TIGR00229">
    <property type="entry name" value="sensory_box"/>
    <property type="match status" value="1"/>
</dbReference>
<dbReference type="SUPFAM" id="SSF55785">
    <property type="entry name" value="PYP-like sensor domain (PAS domain)"/>
    <property type="match status" value="2"/>
</dbReference>
<dbReference type="SUPFAM" id="SSF81606">
    <property type="entry name" value="PP2C-like"/>
    <property type="match status" value="1"/>
</dbReference>
<dbReference type="SMART" id="SM00091">
    <property type="entry name" value="PAS"/>
    <property type="match status" value="2"/>
</dbReference>
<name>A0A936ZIY0_9HYPH</name>
<dbReference type="GO" id="GO:0016791">
    <property type="term" value="F:phosphatase activity"/>
    <property type="evidence" value="ECO:0007669"/>
    <property type="project" value="TreeGrafter"/>
</dbReference>
<dbReference type="InterPro" id="IPR013656">
    <property type="entry name" value="PAS_4"/>
</dbReference>